<dbReference type="RefSeq" id="WP_076398568.1">
    <property type="nucleotide sequence ID" value="NZ_FTOA01000001.1"/>
</dbReference>
<name>A0A1N7IR58_9PROT</name>
<evidence type="ECO:0000313" key="2">
    <source>
        <dbReference type="Proteomes" id="UP000185678"/>
    </source>
</evidence>
<evidence type="ECO:0000313" key="1">
    <source>
        <dbReference type="EMBL" id="SIS39558.1"/>
    </source>
</evidence>
<dbReference type="Gene3D" id="6.10.280.50">
    <property type="match status" value="1"/>
</dbReference>
<sequence length="57" mass="6578">MGYDARIDSLRMKHAELDEVLVAEARRPVPDPAMLADLKRQKLRIKDELERIAQPAH</sequence>
<dbReference type="InterPro" id="IPR007420">
    <property type="entry name" value="DUF465"/>
</dbReference>
<dbReference type="EMBL" id="FTOA01000001">
    <property type="protein sequence ID" value="SIS39558.1"/>
    <property type="molecule type" value="Genomic_DNA"/>
</dbReference>
<dbReference type="InterPro" id="IPR038444">
    <property type="entry name" value="DUF465_sf"/>
</dbReference>
<gene>
    <name evidence="1" type="ORF">SAMN05421779_101512</name>
</gene>
<reference evidence="1 2" key="1">
    <citation type="submission" date="2017-01" db="EMBL/GenBank/DDBJ databases">
        <authorList>
            <person name="Mah S.A."/>
            <person name="Swanson W.J."/>
            <person name="Moy G.W."/>
            <person name="Vacquier V.D."/>
        </authorList>
    </citation>
    <scope>NUCLEOTIDE SEQUENCE [LARGE SCALE GENOMIC DNA]</scope>
    <source>
        <strain evidence="1 2">DSM 11589</strain>
    </source>
</reference>
<dbReference type="Pfam" id="PF04325">
    <property type="entry name" value="DUF465"/>
    <property type="match status" value="1"/>
</dbReference>
<keyword evidence="2" id="KW-1185">Reference proteome</keyword>
<dbReference type="Proteomes" id="UP000185678">
    <property type="component" value="Unassembled WGS sequence"/>
</dbReference>
<protein>
    <recommendedName>
        <fullName evidence="3">DUF465 domain-containing protein</fullName>
    </recommendedName>
</protein>
<dbReference type="AlphaFoldDB" id="A0A1N7IR58"/>
<dbReference type="OrthoDB" id="7362854at2"/>
<accession>A0A1N7IR58</accession>
<proteinExistence type="predicted"/>
<evidence type="ECO:0008006" key="3">
    <source>
        <dbReference type="Google" id="ProtNLM"/>
    </source>
</evidence>
<organism evidence="1 2">
    <name type="scientific">Insolitispirillum peregrinum</name>
    <dbReference type="NCBI Taxonomy" id="80876"/>
    <lineage>
        <taxon>Bacteria</taxon>
        <taxon>Pseudomonadati</taxon>
        <taxon>Pseudomonadota</taxon>
        <taxon>Alphaproteobacteria</taxon>
        <taxon>Rhodospirillales</taxon>
        <taxon>Novispirillaceae</taxon>
        <taxon>Insolitispirillum</taxon>
    </lineage>
</organism>